<dbReference type="InterPro" id="IPR015421">
    <property type="entry name" value="PyrdxlP-dep_Trfase_major"/>
</dbReference>
<evidence type="ECO:0000313" key="7">
    <source>
        <dbReference type="EMBL" id="ALX05952.1"/>
    </source>
</evidence>
<reference evidence="7 8" key="1">
    <citation type="journal article" date="1991" name="Int. J. Syst. Bacteriol.">
        <title>Description of the erythromycin-producing bacterium Arthrobacter sp. strain NRRL B-3381 as Aeromicrobium erythreum gen. nov., sp. nov.</title>
        <authorList>
            <person name="Miller E.S."/>
            <person name="Woese C.R."/>
            <person name="Brenner S."/>
        </authorList>
    </citation>
    <scope>NUCLEOTIDE SEQUENCE [LARGE SCALE GENOMIC DNA]</scope>
    <source>
        <strain evidence="7 8">AR18</strain>
    </source>
</reference>
<proteinExistence type="inferred from homology"/>
<comment type="similarity">
    <text evidence="5">Belongs to the class-II pyridoxal-phosphate-dependent aminotransferase family. MalY/PatB cystathionine beta-lyase subfamily.</text>
</comment>
<sequence>MHPLHELTLADLRRRTSVKWTLHEPDVLPAFVAEMDVPLAEPVARALSEAVALGDTGYPKAGTYGQALASFAADRWGWTVDPASTLDVADVMVGIEEVLRLHAAPEAPVILNPPVYPPFYDAVAHVGRSRVEVPLGADGRLDLDGLATAFARHPGAAYLLCSPHNPTAVVHTREELSTVARLAAEHGVRVVVDEIHAPLAPVSGETDAFVPYLSVEGTDDAYAVLSASKAFNLAGLKAAVVVGGAATADERAAVLEIVSHGPSHLGTLAHVTALREGRDWLDALRADLRANRELLEALVDEHLPSARLLAGPGTYTAWLDLRAYDVGDDPAARLLEQGRVALAPGPTFGGTSRVGDGRARLTYATPPDVLREIVTRVASALP</sequence>
<dbReference type="Proteomes" id="UP000067689">
    <property type="component" value="Chromosome"/>
</dbReference>
<evidence type="ECO:0000256" key="3">
    <source>
        <dbReference type="ARBA" id="ARBA00022898"/>
    </source>
</evidence>
<dbReference type="Gene3D" id="3.90.1150.10">
    <property type="entry name" value="Aspartate Aminotransferase, domain 1"/>
    <property type="match status" value="1"/>
</dbReference>
<dbReference type="STRING" id="2041.AERYTH_15220"/>
<dbReference type="PANTHER" id="PTHR43525:SF2">
    <property type="entry name" value="CYSTATHIONINE BETA-LYASE-RELATED"/>
    <property type="match status" value="1"/>
</dbReference>
<dbReference type="InterPro" id="IPR015422">
    <property type="entry name" value="PyrdxlP-dep_Trfase_small"/>
</dbReference>
<name>A0A0U4B086_9ACTN</name>
<evidence type="ECO:0000256" key="4">
    <source>
        <dbReference type="ARBA" id="ARBA00023239"/>
    </source>
</evidence>
<gene>
    <name evidence="7" type="ORF">AERYTH_15220</name>
</gene>
<dbReference type="AlphaFoldDB" id="A0A0U4B086"/>
<protein>
    <recommendedName>
        <fullName evidence="2">cysteine-S-conjugate beta-lyase</fullName>
        <ecNumber evidence="2">4.4.1.13</ecNumber>
    </recommendedName>
</protein>
<dbReference type="CDD" id="cd00609">
    <property type="entry name" value="AAT_like"/>
    <property type="match status" value="1"/>
</dbReference>
<dbReference type="InterPro" id="IPR015424">
    <property type="entry name" value="PyrdxlP-dep_Trfase"/>
</dbReference>
<keyword evidence="3" id="KW-0663">Pyridoxal phosphate</keyword>
<dbReference type="Pfam" id="PF00155">
    <property type="entry name" value="Aminotran_1_2"/>
    <property type="match status" value="1"/>
</dbReference>
<dbReference type="RefSeq" id="WP_067860428.1">
    <property type="nucleotide sequence ID" value="NZ_CP011502.1"/>
</dbReference>
<dbReference type="Gene3D" id="3.40.640.10">
    <property type="entry name" value="Type I PLP-dependent aspartate aminotransferase-like (Major domain)"/>
    <property type="match status" value="1"/>
</dbReference>
<dbReference type="EMBL" id="CP011502">
    <property type="protein sequence ID" value="ALX05952.1"/>
    <property type="molecule type" value="Genomic_DNA"/>
</dbReference>
<organism evidence="7 8">
    <name type="scientific">Aeromicrobium erythreum</name>
    <dbReference type="NCBI Taxonomy" id="2041"/>
    <lineage>
        <taxon>Bacteria</taxon>
        <taxon>Bacillati</taxon>
        <taxon>Actinomycetota</taxon>
        <taxon>Actinomycetes</taxon>
        <taxon>Propionibacteriales</taxon>
        <taxon>Nocardioidaceae</taxon>
        <taxon>Aeromicrobium</taxon>
    </lineage>
</organism>
<evidence type="ECO:0000256" key="2">
    <source>
        <dbReference type="ARBA" id="ARBA00012224"/>
    </source>
</evidence>
<dbReference type="InterPro" id="IPR051798">
    <property type="entry name" value="Class-II_PLP-Dep_Aminotrans"/>
</dbReference>
<feature type="domain" description="Aminotransferase class I/classII large" evidence="6">
    <location>
        <begin position="65"/>
        <end position="376"/>
    </location>
</feature>
<accession>A0A0U4B086</accession>
<comment type="cofactor">
    <cofactor evidence="1">
        <name>pyridoxal 5'-phosphate</name>
        <dbReference type="ChEBI" id="CHEBI:597326"/>
    </cofactor>
</comment>
<dbReference type="GO" id="GO:0047804">
    <property type="term" value="F:cysteine-S-conjugate beta-lyase activity"/>
    <property type="evidence" value="ECO:0007669"/>
    <property type="project" value="UniProtKB-EC"/>
</dbReference>
<evidence type="ECO:0000259" key="6">
    <source>
        <dbReference type="Pfam" id="PF00155"/>
    </source>
</evidence>
<dbReference type="PATRIC" id="fig|2041.4.peg.3179"/>
<dbReference type="KEGG" id="aer:AERYTH_15220"/>
<dbReference type="SUPFAM" id="SSF53383">
    <property type="entry name" value="PLP-dependent transferases"/>
    <property type="match status" value="1"/>
</dbReference>
<keyword evidence="4 7" id="KW-0456">Lyase</keyword>
<evidence type="ECO:0000256" key="5">
    <source>
        <dbReference type="ARBA" id="ARBA00037974"/>
    </source>
</evidence>
<dbReference type="InterPro" id="IPR004839">
    <property type="entry name" value="Aminotransferase_I/II_large"/>
</dbReference>
<evidence type="ECO:0000313" key="8">
    <source>
        <dbReference type="Proteomes" id="UP000067689"/>
    </source>
</evidence>
<dbReference type="OrthoDB" id="3224382at2"/>
<dbReference type="GO" id="GO:0030170">
    <property type="term" value="F:pyridoxal phosphate binding"/>
    <property type="evidence" value="ECO:0007669"/>
    <property type="project" value="InterPro"/>
</dbReference>
<evidence type="ECO:0000256" key="1">
    <source>
        <dbReference type="ARBA" id="ARBA00001933"/>
    </source>
</evidence>
<dbReference type="EC" id="4.4.1.13" evidence="2"/>
<keyword evidence="8" id="KW-1185">Reference proteome</keyword>
<dbReference type="PANTHER" id="PTHR43525">
    <property type="entry name" value="PROTEIN MALY"/>
    <property type="match status" value="1"/>
</dbReference>